<evidence type="ECO:0008006" key="3">
    <source>
        <dbReference type="Google" id="ProtNLM"/>
    </source>
</evidence>
<evidence type="ECO:0000313" key="2">
    <source>
        <dbReference type="Proteomes" id="UP000552097"/>
    </source>
</evidence>
<protein>
    <recommendedName>
        <fullName evidence="3">Resolvase-like protein</fullName>
    </recommendedName>
</protein>
<sequence length="149" mass="16398">MLNDLFSRGIAVKVLEGIAAGEHVERNLILDLALAEDRRRDIVRKTRNGLDSARACGPLMPQVARLERPLLPMSGRDARRHALDQMPDATHDPHLNKPHTIRLRSARVTARCSVCGRSATPATPCSPTWRAARGLVGNRETQGGQRSAR</sequence>
<name>A0A7W9HFD0_9PSEU</name>
<dbReference type="EMBL" id="JACHMO010000001">
    <property type="protein sequence ID" value="MBB5801242.1"/>
    <property type="molecule type" value="Genomic_DNA"/>
</dbReference>
<dbReference type="AlphaFoldDB" id="A0A7W9HFD0"/>
<reference evidence="1 2" key="1">
    <citation type="submission" date="2020-08" db="EMBL/GenBank/DDBJ databases">
        <title>Sequencing the genomes of 1000 actinobacteria strains.</title>
        <authorList>
            <person name="Klenk H.-P."/>
        </authorList>
    </citation>
    <scope>NUCLEOTIDE SEQUENCE [LARGE SCALE GENOMIC DNA]</scope>
    <source>
        <strain evidence="1 2">DSM 45486</strain>
    </source>
</reference>
<comment type="caution">
    <text evidence="1">The sequence shown here is derived from an EMBL/GenBank/DDBJ whole genome shotgun (WGS) entry which is preliminary data.</text>
</comment>
<evidence type="ECO:0000313" key="1">
    <source>
        <dbReference type="EMBL" id="MBB5801242.1"/>
    </source>
</evidence>
<dbReference type="Proteomes" id="UP000552097">
    <property type="component" value="Unassembled WGS sequence"/>
</dbReference>
<proteinExistence type="predicted"/>
<accession>A0A7W9HFD0</accession>
<dbReference type="RefSeq" id="WP_221483341.1">
    <property type="nucleotide sequence ID" value="NZ_JACHMO010000001.1"/>
</dbReference>
<organism evidence="1 2">
    <name type="scientific">Saccharothrix ecbatanensis</name>
    <dbReference type="NCBI Taxonomy" id="1105145"/>
    <lineage>
        <taxon>Bacteria</taxon>
        <taxon>Bacillati</taxon>
        <taxon>Actinomycetota</taxon>
        <taxon>Actinomycetes</taxon>
        <taxon>Pseudonocardiales</taxon>
        <taxon>Pseudonocardiaceae</taxon>
        <taxon>Saccharothrix</taxon>
    </lineage>
</organism>
<gene>
    <name evidence="1" type="ORF">F4560_001010</name>
</gene>
<keyword evidence="2" id="KW-1185">Reference proteome</keyword>